<sequence length="293" mass="31083">MLLKNTLSKVTLLSSAFAMLTMAACAPSPVTPGSPATAKLNAVSVSELSKGGSDSKASVYLSWDGVGSNASTLKFFRRESDQSAEQVTNITTLNNKGQNTFTDEDPSLTSGKTYIYNLRGDNTNAIAVVRAETKPVEVISANDIKAFKLLKPAENDAILKDPLGQGVEFEWEDAGTGLYHVQVSDLGGTVLWGAITKNTKITYGTRSGALTSGSTSTSTDPKQLVPLALTKRLNITSTAPNSSRNELEFKGIGTNTQYRIQVSAIRTMPNTGDLAGASAIALRPAEEIRFIAQ</sequence>
<gene>
    <name evidence="2" type="ORF">COW36_14770</name>
</gene>
<dbReference type="Gene3D" id="2.60.40.10">
    <property type="entry name" value="Immunoglobulins"/>
    <property type="match status" value="1"/>
</dbReference>
<comment type="caution">
    <text evidence="2">The sequence shown here is derived from an EMBL/GenBank/DDBJ whole genome shotgun (WGS) entry which is preliminary data.</text>
</comment>
<reference evidence="2 3" key="1">
    <citation type="submission" date="2017-09" db="EMBL/GenBank/DDBJ databases">
        <title>Depth-based differentiation of microbial function through sediment-hosted aquifers and enrichment of novel symbionts in the deep terrestrial subsurface.</title>
        <authorList>
            <person name="Probst A.J."/>
            <person name="Ladd B."/>
            <person name="Jarett J.K."/>
            <person name="Geller-Mcgrath D.E."/>
            <person name="Sieber C.M."/>
            <person name="Emerson J.B."/>
            <person name="Anantharaman K."/>
            <person name="Thomas B.C."/>
            <person name="Malmstrom R."/>
            <person name="Stieglmeier M."/>
            <person name="Klingl A."/>
            <person name="Woyke T."/>
            <person name="Ryan C.M."/>
            <person name="Banfield J.F."/>
        </authorList>
    </citation>
    <scope>NUCLEOTIDE SEQUENCE [LARGE SCALE GENOMIC DNA]</scope>
    <source>
        <strain evidence="2">CG17_big_fil_post_rev_8_21_14_2_50_48_46</strain>
    </source>
</reference>
<keyword evidence="1" id="KW-0732">Signal</keyword>
<name>A0A2M7G2D4_9BACT</name>
<dbReference type="InterPro" id="IPR013783">
    <property type="entry name" value="Ig-like_fold"/>
</dbReference>
<evidence type="ECO:0008006" key="4">
    <source>
        <dbReference type="Google" id="ProtNLM"/>
    </source>
</evidence>
<proteinExistence type="predicted"/>
<dbReference type="AlphaFoldDB" id="A0A2M7G2D4"/>
<dbReference type="Proteomes" id="UP000231019">
    <property type="component" value="Unassembled WGS sequence"/>
</dbReference>
<evidence type="ECO:0000256" key="1">
    <source>
        <dbReference type="SAM" id="SignalP"/>
    </source>
</evidence>
<evidence type="ECO:0000313" key="2">
    <source>
        <dbReference type="EMBL" id="PIW15977.1"/>
    </source>
</evidence>
<protein>
    <recommendedName>
        <fullName evidence="4">Fibronectin type-III domain-containing protein</fullName>
    </recommendedName>
</protein>
<dbReference type="EMBL" id="PFFQ01000041">
    <property type="protein sequence ID" value="PIW15977.1"/>
    <property type="molecule type" value="Genomic_DNA"/>
</dbReference>
<dbReference type="PROSITE" id="PS51257">
    <property type="entry name" value="PROKAR_LIPOPROTEIN"/>
    <property type="match status" value="1"/>
</dbReference>
<feature type="chain" id="PRO_5014695409" description="Fibronectin type-III domain-containing protein" evidence="1">
    <location>
        <begin position="24"/>
        <end position="293"/>
    </location>
</feature>
<accession>A0A2M7G2D4</accession>
<feature type="signal peptide" evidence="1">
    <location>
        <begin position="1"/>
        <end position="23"/>
    </location>
</feature>
<evidence type="ECO:0000313" key="3">
    <source>
        <dbReference type="Proteomes" id="UP000231019"/>
    </source>
</evidence>
<organism evidence="2 3">
    <name type="scientific">bacterium (Candidatus Blackallbacteria) CG17_big_fil_post_rev_8_21_14_2_50_48_46</name>
    <dbReference type="NCBI Taxonomy" id="2014261"/>
    <lineage>
        <taxon>Bacteria</taxon>
        <taxon>Candidatus Blackallbacteria</taxon>
    </lineage>
</organism>